<dbReference type="AlphaFoldDB" id="A0A090X522"/>
<reference evidence="1 2" key="1">
    <citation type="journal article" date="2014" name="Genome Announc.">
        <title>Draft Genome Sequences of Marine Flavobacterium Algibacter lectus Strains SS8 and NR4.</title>
        <authorList>
            <person name="Takatani N."/>
            <person name="Nakanishi M."/>
            <person name="Meirelles P."/>
            <person name="Mino S."/>
            <person name="Suda W."/>
            <person name="Oshima K."/>
            <person name="Hattori M."/>
            <person name="Ohkuma M."/>
            <person name="Hosokawa M."/>
            <person name="Miyashita K."/>
            <person name="Thompson F.L."/>
            <person name="Niwa A."/>
            <person name="Sawabe T."/>
            <person name="Sawabe T."/>
        </authorList>
    </citation>
    <scope>NUCLEOTIDE SEQUENCE [LARGE SCALE GENOMIC DNA]</scope>
    <source>
        <strain evidence="2">JCM19274</strain>
    </source>
</reference>
<accession>A0A090X522</accession>
<sequence length="64" mass="7436">MTLNTLKNKKTTIQLKIKRTINVLLAFEDYFNFSKKNVKLKTKPPQILVFFPKSGGLHKTETLK</sequence>
<protein>
    <submittedName>
        <fullName evidence="1">Uncharacterized protein</fullName>
    </submittedName>
</protein>
<gene>
    <name evidence="1" type="ORF">JCM19274_3335</name>
</gene>
<evidence type="ECO:0000313" key="1">
    <source>
        <dbReference type="EMBL" id="GAL78777.1"/>
    </source>
</evidence>
<organism evidence="1 2">
    <name type="scientific">Algibacter lectus</name>
    <dbReference type="NCBI Taxonomy" id="221126"/>
    <lineage>
        <taxon>Bacteria</taxon>
        <taxon>Pseudomonadati</taxon>
        <taxon>Bacteroidota</taxon>
        <taxon>Flavobacteriia</taxon>
        <taxon>Flavobacteriales</taxon>
        <taxon>Flavobacteriaceae</taxon>
        <taxon>Algibacter</taxon>
    </lineage>
</organism>
<dbReference type="Proteomes" id="UP000029643">
    <property type="component" value="Unassembled WGS sequence"/>
</dbReference>
<name>A0A090X522_9FLAO</name>
<dbReference type="EMBL" id="BBNU01000004">
    <property type="protein sequence ID" value="GAL78777.1"/>
    <property type="molecule type" value="Genomic_DNA"/>
</dbReference>
<proteinExistence type="predicted"/>
<comment type="caution">
    <text evidence="1">The sequence shown here is derived from an EMBL/GenBank/DDBJ whole genome shotgun (WGS) entry which is preliminary data.</text>
</comment>
<evidence type="ECO:0000313" key="2">
    <source>
        <dbReference type="Proteomes" id="UP000029643"/>
    </source>
</evidence>